<keyword evidence="6 14" id="KW-0812">Transmembrane</keyword>
<keyword evidence="9 14" id="KW-0472">Membrane</keyword>
<dbReference type="CDD" id="cd13957">
    <property type="entry name" value="PT_UbiA_Cox10"/>
    <property type="match status" value="1"/>
</dbReference>
<evidence type="ECO:0000256" key="8">
    <source>
        <dbReference type="ARBA" id="ARBA00023133"/>
    </source>
</evidence>
<evidence type="ECO:0000256" key="14">
    <source>
        <dbReference type="HAMAP-Rule" id="MF_00154"/>
    </source>
</evidence>
<dbReference type="Proteomes" id="UP000779809">
    <property type="component" value="Unassembled WGS sequence"/>
</dbReference>
<comment type="function">
    <text evidence="14">Converts heme B (protoheme IX) to heme O by substitution of the vinyl group on carbon 2 of heme B porphyrin ring with a hydroxyethyl farnesyl side group.</text>
</comment>
<comment type="similarity">
    <text evidence="14">Belongs to the UbiA prenyltransferase family. Protoheme IX farnesyltransferase subfamily.</text>
</comment>
<dbReference type="PANTHER" id="PTHR43448">
    <property type="entry name" value="PROTOHEME IX FARNESYLTRANSFERASE, MITOCHONDRIAL"/>
    <property type="match status" value="1"/>
</dbReference>
<reference evidence="15" key="1">
    <citation type="submission" date="2020-07" db="EMBL/GenBank/DDBJ databases">
        <title>Huge and variable diversity of episymbiotic CPR bacteria and DPANN archaea in groundwater ecosystems.</title>
        <authorList>
            <person name="He C.Y."/>
            <person name="Keren R."/>
            <person name="Whittaker M."/>
            <person name="Farag I.F."/>
            <person name="Doudna J."/>
            <person name="Cate J.H.D."/>
            <person name="Banfield J.F."/>
        </authorList>
    </citation>
    <scope>NUCLEOTIDE SEQUENCE</scope>
    <source>
        <strain evidence="15">NC_groundwater_580_Pr5_B-0.1um_64_19</strain>
    </source>
</reference>
<comment type="subcellular location">
    <subcellularLocation>
        <location evidence="1 14">Cell membrane</location>
        <topology evidence="1 14">Multi-pass membrane protein</topology>
    </subcellularLocation>
</comment>
<keyword evidence="5 14" id="KW-0808">Transferase</keyword>
<sequence length="308" mass="32934">MSAAPQVVAVARPQSLGKDFAELFKARVTSLVMMTAWCGCYMAAIKSGVSSLSLDSLHAVLGIGLVAGGTAALNEVIERDADALMLRTNRRPLPMKSMALWQALALGLAATIGGVAYLALASNMLTAALALATSAVYLGVYTPLKKVSPISTFLGAFPGAMPGLLGWTALRGKLEWQAFALFAVVWVWQFPHFHSIAWLYSEDYRRAGIRMLPVVDETGRKTVHQSIAYAALLIPVTLAPALFGMSGRVYLVGAFVLGVAQLWMATRLGRGRLAPADPHSKAAARQLLLATVLYLPALFALMMFDAVR</sequence>
<evidence type="ECO:0000256" key="11">
    <source>
        <dbReference type="ARBA" id="ARBA00040810"/>
    </source>
</evidence>
<evidence type="ECO:0000256" key="7">
    <source>
        <dbReference type="ARBA" id="ARBA00022989"/>
    </source>
</evidence>
<dbReference type="Pfam" id="PF01040">
    <property type="entry name" value="UbiA"/>
    <property type="match status" value="1"/>
</dbReference>
<dbReference type="EMBL" id="JACPNR010000004">
    <property type="protein sequence ID" value="MBI2677390.1"/>
    <property type="molecule type" value="Genomic_DNA"/>
</dbReference>
<feature type="transmembrane region" description="Helical" evidence="14">
    <location>
        <begin position="151"/>
        <end position="170"/>
    </location>
</feature>
<dbReference type="InterPro" id="IPR044878">
    <property type="entry name" value="UbiA_sf"/>
</dbReference>
<dbReference type="Gene3D" id="1.10.357.140">
    <property type="entry name" value="UbiA prenyltransferase"/>
    <property type="match status" value="1"/>
</dbReference>
<dbReference type="GO" id="GO:0005886">
    <property type="term" value="C:plasma membrane"/>
    <property type="evidence" value="ECO:0007669"/>
    <property type="project" value="UniProtKB-SubCell"/>
</dbReference>
<feature type="transmembrane region" description="Helical" evidence="14">
    <location>
        <begin position="125"/>
        <end position="144"/>
    </location>
</feature>
<evidence type="ECO:0000256" key="2">
    <source>
        <dbReference type="ARBA" id="ARBA00004919"/>
    </source>
</evidence>
<evidence type="ECO:0000256" key="13">
    <source>
        <dbReference type="ARBA" id="ARBA00047690"/>
    </source>
</evidence>
<keyword evidence="8 14" id="KW-0350">Heme biosynthesis</keyword>
<keyword evidence="7 14" id="KW-1133">Transmembrane helix</keyword>
<comment type="pathway">
    <text evidence="2 14">Porphyrin-containing compound metabolism; heme O biosynthesis; heme O from protoheme: step 1/1.</text>
</comment>
<dbReference type="AlphaFoldDB" id="A0A932A643"/>
<dbReference type="PANTHER" id="PTHR43448:SF7">
    <property type="entry name" value="4-HYDROXYBENZOATE SOLANESYLTRANSFERASE"/>
    <property type="match status" value="1"/>
</dbReference>
<evidence type="ECO:0000256" key="4">
    <source>
        <dbReference type="ARBA" id="ARBA00022475"/>
    </source>
</evidence>
<evidence type="ECO:0000256" key="12">
    <source>
        <dbReference type="ARBA" id="ARBA00042475"/>
    </source>
</evidence>
<comment type="caution">
    <text evidence="15">The sequence shown here is derived from an EMBL/GenBank/DDBJ whole genome shotgun (WGS) entry which is preliminary data.</text>
</comment>
<feature type="transmembrane region" description="Helical" evidence="14">
    <location>
        <begin position="287"/>
        <end position="304"/>
    </location>
</feature>
<feature type="transmembrane region" description="Helical" evidence="14">
    <location>
        <begin position="28"/>
        <end position="45"/>
    </location>
</feature>
<keyword evidence="4 14" id="KW-1003">Cell membrane</keyword>
<feature type="transmembrane region" description="Helical" evidence="14">
    <location>
        <begin position="222"/>
        <end position="243"/>
    </location>
</feature>
<dbReference type="NCBIfam" id="TIGR01473">
    <property type="entry name" value="cyoE_ctaB"/>
    <property type="match status" value="1"/>
</dbReference>
<evidence type="ECO:0000256" key="9">
    <source>
        <dbReference type="ARBA" id="ARBA00023136"/>
    </source>
</evidence>
<evidence type="ECO:0000256" key="3">
    <source>
        <dbReference type="ARBA" id="ARBA00012292"/>
    </source>
</evidence>
<comment type="catalytic activity">
    <reaction evidence="13 14">
        <text>heme b + (2E,6E)-farnesyl diphosphate + H2O = Fe(II)-heme o + diphosphate</text>
        <dbReference type="Rhea" id="RHEA:28070"/>
        <dbReference type="ChEBI" id="CHEBI:15377"/>
        <dbReference type="ChEBI" id="CHEBI:33019"/>
        <dbReference type="ChEBI" id="CHEBI:60344"/>
        <dbReference type="ChEBI" id="CHEBI:60530"/>
        <dbReference type="ChEBI" id="CHEBI:175763"/>
        <dbReference type="EC" id="2.5.1.141"/>
    </reaction>
</comment>
<feature type="transmembrane region" description="Helical" evidence="14">
    <location>
        <begin position="249"/>
        <end position="266"/>
    </location>
</feature>
<name>A0A932A643_9BACT</name>
<feature type="transmembrane region" description="Helical" evidence="14">
    <location>
        <begin position="176"/>
        <end position="201"/>
    </location>
</feature>
<evidence type="ECO:0000256" key="5">
    <source>
        <dbReference type="ARBA" id="ARBA00022679"/>
    </source>
</evidence>
<dbReference type="HAMAP" id="MF_00154">
    <property type="entry name" value="CyoE_CtaB"/>
    <property type="match status" value="1"/>
</dbReference>
<proteinExistence type="inferred from homology"/>
<organism evidence="15 16">
    <name type="scientific">Candidatus Korobacter versatilis</name>
    <dbReference type="NCBI Taxonomy" id="658062"/>
    <lineage>
        <taxon>Bacteria</taxon>
        <taxon>Pseudomonadati</taxon>
        <taxon>Acidobacteriota</taxon>
        <taxon>Terriglobia</taxon>
        <taxon>Terriglobales</taxon>
        <taxon>Candidatus Korobacteraceae</taxon>
        <taxon>Candidatus Korobacter</taxon>
    </lineage>
</organism>
<evidence type="ECO:0000313" key="16">
    <source>
        <dbReference type="Proteomes" id="UP000779809"/>
    </source>
</evidence>
<dbReference type="GO" id="GO:0048034">
    <property type="term" value="P:heme O biosynthetic process"/>
    <property type="evidence" value="ECO:0007669"/>
    <property type="project" value="UniProtKB-UniRule"/>
</dbReference>
<feature type="transmembrane region" description="Helical" evidence="14">
    <location>
        <begin position="57"/>
        <end position="77"/>
    </location>
</feature>
<dbReference type="EC" id="2.5.1.141" evidence="3 14"/>
<dbReference type="InterPro" id="IPR006369">
    <property type="entry name" value="Protohaem_IX_farnesylTrfase"/>
</dbReference>
<accession>A0A932A643</accession>
<feature type="transmembrane region" description="Helical" evidence="14">
    <location>
        <begin position="98"/>
        <end position="119"/>
    </location>
</feature>
<gene>
    <name evidence="15" type="primary">cyoE</name>
    <name evidence="14" type="synonym">ctaB</name>
    <name evidence="15" type="ORF">HYX28_01265</name>
</gene>
<dbReference type="GO" id="GO:0008495">
    <property type="term" value="F:protoheme IX farnesyltransferase activity"/>
    <property type="evidence" value="ECO:0007669"/>
    <property type="project" value="UniProtKB-UniRule"/>
</dbReference>
<evidence type="ECO:0000313" key="15">
    <source>
        <dbReference type="EMBL" id="MBI2677390.1"/>
    </source>
</evidence>
<evidence type="ECO:0000256" key="6">
    <source>
        <dbReference type="ARBA" id="ARBA00022692"/>
    </source>
</evidence>
<protein>
    <recommendedName>
        <fullName evidence="11 14">Protoheme IX farnesyltransferase</fullName>
        <ecNumber evidence="3 14">2.5.1.141</ecNumber>
    </recommendedName>
    <alternativeName>
        <fullName evidence="12 14">Heme B farnesyltransferase</fullName>
    </alternativeName>
    <alternativeName>
        <fullName evidence="10 14">Heme O synthase</fullName>
    </alternativeName>
</protein>
<evidence type="ECO:0000256" key="1">
    <source>
        <dbReference type="ARBA" id="ARBA00004651"/>
    </source>
</evidence>
<evidence type="ECO:0000256" key="10">
    <source>
        <dbReference type="ARBA" id="ARBA00030253"/>
    </source>
</evidence>
<dbReference type="InterPro" id="IPR000537">
    <property type="entry name" value="UbiA_prenyltransferase"/>
</dbReference>
<comment type="miscellaneous">
    <text evidence="14">Carbon 2 of the heme B porphyrin ring is defined according to the Fischer nomenclature.</text>
</comment>